<reference evidence="1 2" key="1">
    <citation type="journal article" date="2010" name="Nature">
        <title>Genome sequencing and analysis of the model grass Brachypodium distachyon.</title>
        <authorList>
            <consortium name="International Brachypodium Initiative"/>
        </authorList>
    </citation>
    <scope>NUCLEOTIDE SEQUENCE [LARGE SCALE GENOMIC DNA]</scope>
    <source>
        <strain evidence="1 2">Bd21</strain>
    </source>
</reference>
<name>A0A2K2DTW8_BRADI</name>
<gene>
    <name evidence="1" type="ORF">BRADI_1g67757v3</name>
</gene>
<evidence type="ECO:0000313" key="3">
    <source>
        <dbReference type="Proteomes" id="UP000008810"/>
    </source>
</evidence>
<dbReference type="AlphaFoldDB" id="A0A2K2DTW8"/>
<reference evidence="2" key="3">
    <citation type="submission" date="2018-08" db="UniProtKB">
        <authorList>
            <consortium name="EnsemblPlants"/>
        </authorList>
    </citation>
    <scope>IDENTIFICATION</scope>
    <source>
        <strain evidence="2">cv. Bd21</strain>
    </source>
</reference>
<dbReference type="Proteomes" id="UP000008810">
    <property type="component" value="Chromosome 1"/>
</dbReference>
<evidence type="ECO:0000313" key="2">
    <source>
        <dbReference type="EnsemblPlants" id="PNT77712"/>
    </source>
</evidence>
<evidence type="ECO:0000313" key="1">
    <source>
        <dbReference type="EMBL" id="PNT77712.1"/>
    </source>
</evidence>
<protein>
    <submittedName>
        <fullName evidence="1 2">Uncharacterized protein</fullName>
    </submittedName>
</protein>
<dbReference type="Gramene" id="PNT77712">
    <property type="protein sequence ID" value="PNT77712"/>
    <property type="gene ID" value="BRADI_1g67757v3"/>
</dbReference>
<sequence>MEDDDDVAMTERAKTGAGLSDCCRARLVRSERKKGVCGFVARGSRESVKLWKDLETFRQRLLLIILQETNFVFLHFINFC</sequence>
<reference evidence="1" key="2">
    <citation type="submission" date="2017-06" db="EMBL/GenBank/DDBJ databases">
        <title>WGS assembly of Brachypodium distachyon.</title>
        <authorList>
            <consortium name="The International Brachypodium Initiative"/>
            <person name="Lucas S."/>
            <person name="Harmon-Smith M."/>
            <person name="Lail K."/>
            <person name="Tice H."/>
            <person name="Grimwood J."/>
            <person name="Bruce D."/>
            <person name="Barry K."/>
            <person name="Shu S."/>
            <person name="Lindquist E."/>
            <person name="Wang M."/>
            <person name="Pitluck S."/>
            <person name="Vogel J.P."/>
            <person name="Garvin D.F."/>
            <person name="Mockler T.C."/>
            <person name="Schmutz J."/>
            <person name="Rokhsar D."/>
            <person name="Bevan M.W."/>
        </authorList>
    </citation>
    <scope>NUCLEOTIDE SEQUENCE</scope>
    <source>
        <strain evidence="1">Bd21</strain>
    </source>
</reference>
<organism evidence="1">
    <name type="scientific">Brachypodium distachyon</name>
    <name type="common">Purple false brome</name>
    <name type="synonym">Trachynia distachya</name>
    <dbReference type="NCBI Taxonomy" id="15368"/>
    <lineage>
        <taxon>Eukaryota</taxon>
        <taxon>Viridiplantae</taxon>
        <taxon>Streptophyta</taxon>
        <taxon>Embryophyta</taxon>
        <taxon>Tracheophyta</taxon>
        <taxon>Spermatophyta</taxon>
        <taxon>Magnoliopsida</taxon>
        <taxon>Liliopsida</taxon>
        <taxon>Poales</taxon>
        <taxon>Poaceae</taxon>
        <taxon>BOP clade</taxon>
        <taxon>Pooideae</taxon>
        <taxon>Stipodae</taxon>
        <taxon>Brachypodieae</taxon>
        <taxon>Brachypodium</taxon>
    </lineage>
</organism>
<proteinExistence type="predicted"/>
<dbReference type="InParanoid" id="A0A2K2DTW8"/>
<dbReference type="EnsemblPlants" id="PNT77712">
    <property type="protein sequence ID" value="PNT77712"/>
    <property type="gene ID" value="BRADI_1g67757v3"/>
</dbReference>
<accession>A0A2K2DTW8</accession>
<keyword evidence="3" id="KW-1185">Reference proteome</keyword>
<dbReference type="EMBL" id="CM000880">
    <property type="protein sequence ID" value="PNT77712.1"/>
    <property type="molecule type" value="Genomic_DNA"/>
</dbReference>